<dbReference type="AlphaFoldDB" id="A0A6A6ADY6"/>
<feature type="region of interest" description="Disordered" evidence="1">
    <location>
        <begin position="1"/>
        <end position="23"/>
    </location>
</feature>
<dbReference type="RefSeq" id="XP_033523557.1">
    <property type="nucleotide sequence ID" value="XM_033665721.1"/>
</dbReference>
<accession>A0A6A6ADY6</accession>
<proteinExistence type="predicted"/>
<name>A0A6A6ADY6_9PLEO</name>
<evidence type="ECO:0000313" key="2">
    <source>
        <dbReference type="EMBL" id="KAF2129168.1"/>
    </source>
</evidence>
<dbReference type="EMBL" id="ML977507">
    <property type="protein sequence ID" value="KAF2129168.1"/>
    <property type="molecule type" value="Genomic_DNA"/>
</dbReference>
<dbReference type="Proteomes" id="UP000799771">
    <property type="component" value="Unassembled WGS sequence"/>
</dbReference>
<organism evidence="2 3">
    <name type="scientific">Dothidotthia symphoricarpi CBS 119687</name>
    <dbReference type="NCBI Taxonomy" id="1392245"/>
    <lineage>
        <taxon>Eukaryota</taxon>
        <taxon>Fungi</taxon>
        <taxon>Dikarya</taxon>
        <taxon>Ascomycota</taxon>
        <taxon>Pezizomycotina</taxon>
        <taxon>Dothideomycetes</taxon>
        <taxon>Pleosporomycetidae</taxon>
        <taxon>Pleosporales</taxon>
        <taxon>Dothidotthiaceae</taxon>
        <taxon>Dothidotthia</taxon>
    </lineage>
</organism>
<protein>
    <submittedName>
        <fullName evidence="2">Uncharacterized protein</fullName>
    </submittedName>
</protein>
<evidence type="ECO:0000313" key="3">
    <source>
        <dbReference type="Proteomes" id="UP000799771"/>
    </source>
</evidence>
<reference evidence="2" key="1">
    <citation type="journal article" date="2020" name="Stud. Mycol.">
        <title>101 Dothideomycetes genomes: a test case for predicting lifestyles and emergence of pathogens.</title>
        <authorList>
            <person name="Haridas S."/>
            <person name="Albert R."/>
            <person name="Binder M."/>
            <person name="Bloem J."/>
            <person name="Labutti K."/>
            <person name="Salamov A."/>
            <person name="Andreopoulos B."/>
            <person name="Baker S."/>
            <person name="Barry K."/>
            <person name="Bills G."/>
            <person name="Bluhm B."/>
            <person name="Cannon C."/>
            <person name="Castanera R."/>
            <person name="Culley D."/>
            <person name="Daum C."/>
            <person name="Ezra D."/>
            <person name="Gonzalez J."/>
            <person name="Henrissat B."/>
            <person name="Kuo A."/>
            <person name="Liang C."/>
            <person name="Lipzen A."/>
            <person name="Lutzoni F."/>
            <person name="Magnuson J."/>
            <person name="Mondo S."/>
            <person name="Nolan M."/>
            <person name="Ohm R."/>
            <person name="Pangilinan J."/>
            <person name="Park H.-J."/>
            <person name="Ramirez L."/>
            <person name="Alfaro M."/>
            <person name="Sun H."/>
            <person name="Tritt A."/>
            <person name="Yoshinaga Y."/>
            <person name="Zwiers L.-H."/>
            <person name="Turgeon B."/>
            <person name="Goodwin S."/>
            <person name="Spatafora J."/>
            <person name="Crous P."/>
            <person name="Grigoriev I."/>
        </authorList>
    </citation>
    <scope>NUCLEOTIDE SEQUENCE</scope>
    <source>
        <strain evidence="2">CBS 119687</strain>
    </source>
</reference>
<keyword evidence="3" id="KW-1185">Reference proteome</keyword>
<dbReference type="OrthoDB" id="2906425at2759"/>
<evidence type="ECO:0000256" key="1">
    <source>
        <dbReference type="SAM" id="MobiDB-lite"/>
    </source>
</evidence>
<dbReference type="GeneID" id="54406153"/>
<sequence length="102" mass="11465">MQHVRDHVSRSTRKCSRDAGATRERVHDSLSTIKLLKRFRKCSGTVPFLSNNTCVKYGRSMHLSEACIIRFIAERLTGTTMSVHALCVLSMSPVAKLLPSLY</sequence>
<gene>
    <name evidence="2" type="ORF">P153DRAFT_33687</name>
</gene>